<sequence length="267" mass="28878">MTQQRLTDLDGVTVNDNTAWIHHAAGKLRLDAPPVPATGNYNAEAAVTRAAQALREHGPRALEIRQSSDWTEAGRRKAAAPAALACFWKIASAYDDAERALEAANERERRLLAVPAPDLRTPGAAIRAWEARSFFRDLDKAGKLQFLARVQQGHHGAEEVLAALMSGPMVGLDDDVETVRTAWETHRRESNATETEAIECDRQSARWAMASIQVIGVAAAEAFQGLAEPLEVLTRNAKGQMPEGFGAFGLAPDVVRRAVALDALKAA</sequence>
<dbReference type="AlphaFoldDB" id="F4G7I4"/>
<name>F4G7I4_ALIDK</name>
<evidence type="ECO:0000313" key="1">
    <source>
        <dbReference type="EMBL" id="AEB85514.1"/>
    </source>
</evidence>
<dbReference type="KEGG" id="adk:Alide2_3173"/>
<protein>
    <submittedName>
        <fullName evidence="1">Uncharacterized protein</fullName>
    </submittedName>
</protein>
<dbReference type="HOGENOM" id="CLU_1040656_0_0_4"/>
<organism evidence="1 2">
    <name type="scientific">Alicycliphilus denitrificans (strain DSM 14773 / CIP 107495 / K601)</name>
    <dbReference type="NCBI Taxonomy" id="596154"/>
    <lineage>
        <taxon>Bacteria</taxon>
        <taxon>Pseudomonadati</taxon>
        <taxon>Pseudomonadota</taxon>
        <taxon>Betaproteobacteria</taxon>
        <taxon>Burkholderiales</taxon>
        <taxon>Comamonadaceae</taxon>
        <taxon>Alicycliphilus</taxon>
    </lineage>
</organism>
<accession>F4G7I4</accession>
<reference evidence="1 2" key="1">
    <citation type="journal article" date="2011" name="J. Bacteriol.">
        <title>Genome Sequences of Alicycliphilus denitrificans Strains BC and K601T.</title>
        <authorList>
            <person name="Oosterkamp M.J."/>
            <person name="Veuskens T."/>
            <person name="Plugge C.M."/>
            <person name="Langenhoff A.A."/>
            <person name="Gerritse J."/>
            <person name="van Berkel W.J."/>
            <person name="Pieper D.H."/>
            <person name="Junca H."/>
            <person name="Goodwin L.A."/>
            <person name="Daligault H.E."/>
            <person name="Bruce D.C."/>
            <person name="Detter J.C."/>
            <person name="Tapia R."/>
            <person name="Han C.S."/>
            <person name="Land M.L."/>
            <person name="Hauser L.J."/>
            <person name="Smidt H."/>
            <person name="Stams A.J."/>
        </authorList>
    </citation>
    <scope>NUCLEOTIDE SEQUENCE [LARGE SCALE GENOMIC DNA]</scope>
    <source>
        <strain evidence="2">DSM 14773 / CIP 107495 / K601</strain>
    </source>
</reference>
<gene>
    <name evidence="1" type="ordered locus">Alide2_3173</name>
</gene>
<dbReference type="STRING" id="596154.Alide2_3173"/>
<dbReference type="Proteomes" id="UP000007938">
    <property type="component" value="Chromosome"/>
</dbReference>
<proteinExistence type="predicted"/>
<evidence type="ECO:0000313" key="2">
    <source>
        <dbReference type="Proteomes" id="UP000007938"/>
    </source>
</evidence>
<keyword evidence="2" id="KW-1185">Reference proteome</keyword>
<reference evidence="1 2" key="2">
    <citation type="submission" date="2011-04" db="EMBL/GenBank/DDBJ databases">
        <title>Complete sequence of chromosome of Alicycliphilus denitrificans K601.</title>
        <authorList>
            <consortium name="US DOE Joint Genome Institute"/>
            <person name="Lucas S."/>
            <person name="Han J."/>
            <person name="Lapidus A."/>
            <person name="Cheng J.-F."/>
            <person name="Goodwin L."/>
            <person name="Pitluck S."/>
            <person name="Peters L."/>
            <person name="Zeytun A."/>
            <person name="Detter J.C."/>
            <person name="Han C."/>
            <person name="Tapia R."/>
            <person name="Land M."/>
            <person name="Hauser L."/>
            <person name="Kyrpides N."/>
            <person name="Ivanova N."/>
            <person name="Mikhailova N."/>
            <person name="Pagani I."/>
            <person name="Oosterkamp M."/>
            <person name="Pieper D."/>
            <person name="van Berkel W."/>
            <person name="Langenhoff A."/>
            <person name="Smidt H."/>
            <person name="Stams A."/>
            <person name="Woyke T."/>
        </authorList>
    </citation>
    <scope>NUCLEOTIDE SEQUENCE [LARGE SCALE GENOMIC DNA]</scope>
    <source>
        <strain evidence="2">DSM 14773 / CIP 107495 / K601</strain>
    </source>
</reference>
<dbReference type="EMBL" id="CP002657">
    <property type="protein sequence ID" value="AEB85514.1"/>
    <property type="molecule type" value="Genomic_DNA"/>
</dbReference>